<accession>A0ABQ5HD67</accession>
<sequence length="133" mass="14468">MGNQAVYKALIESTASILQAVRFTSEANIIGISTSREWVDFIFDDILDKPFHIMEALETGKELTGTFIPESQSTETKLQLKEAIDAGKKTPGEDVPFIQAGENVDEAPIVNEESVENDDKSGAIDDHDPVAAT</sequence>
<name>A0ABQ5HD67_9ASTR</name>
<protein>
    <submittedName>
        <fullName evidence="2">Uncharacterized protein</fullName>
    </submittedName>
</protein>
<proteinExistence type="predicted"/>
<evidence type="ECO:0000256" key="1">
    <source>
        <dbReference type="SAM" id="MobiDB-lite"/>
    </source>
</evidence>
<dbReference type="EMBL" id="BQNB010019459">
    <property type="protein sequence ID" value="GJT85534.1"/>
    <property type="molecule type" value="Genomic_DNA"/>
</dbReference>
<comment type="caution">
    <text evidence="2">The sequence shown here is derived from an EMBL/GenBank/DDBJ whole genome shotgun (WGS) entry which is preliminary data.</text>
</comment>
<reference evidence="2" key="2">
    <citation type="submission" date="2022-01" db="EMBL/GenBank/DDBJ databases">
        <authorList>
            <person name="Yamashiro T."/>
            <person name="Shiraishi A."/>
            <person name="Satake H."/>
            <person name="Nakayama K."/>
        </authorList>
    </citation>
    <scope>NUCLEOTIDE SEQUENCE</scope>
</reference>
<dbReference type="Proteomes" id="UP001151760">
    <property type="component" value="Unassembled WGS sequence"/>
</dbReference>
<feature type="compositionally biased region" description="Basic and acidic residues" evidence="1">
    <location>
        <begin position="117"/>
        <end position="133"/>
    </location>
</feature>
<keyword evidence="3" id="KW-1185">Reference proteome</keyword>
<evidence type="ECO:0000313" key="3">
    <source>
        <dbReference type="Proteomes" id="UP001151760"/>
    </source>
</evidence>
<reference evidence="2" key="1">
    <citation type="journal article" date="2022" name="Int. J. Mol. Sci.">
        <title>Draft Genome of Tanacetum Coccineum: Genomic Comparison of Closely Related Tanacetum-Family Plants.</title>
        <authorList>
            <person name="Yamashiro T."/>
            <person name="Shiraishi A."/>
            <person name="Nakayama K."/>
            <person name="Satake H."/>
        </authorList>
    </citation>
    <scope>NUCLEOTIDE SEQUENCE</scope>
</reference>
<organism evidence="2 3">
    <name type="scientific">Tanacetum coccineum</name>
    <dbReference type="NCBI Taxonomy" id="301880"/>
    <lineage>
        <taxon>Eukaryota</taxon>
        <taxon>Viridiplantae</taxon>
        <taxon>Streptophyta</taxon>
        <taxon>Embryophyta</taxon>
        <taxon>Tracheophyta</taxon>
        <taxon>Spermatophyta</taxon>
        <taxon>Magnoliopsida</taxon>
        <taxon>eudicotyledons</taxon>
        <taxon>Gunneridae</taxon>
        <taxon>Pentapetalae</taxon>
        <taxon>asterids</taxon>
        <taxon>campanulids</taxon>
        <taxon>Asterales</taxon>
        <taxon>Asteraceae</taxon>
        <taxon>Asteroideae</taxon>
        <taxon>Anthemideae</taxon>
        <taxon>Anthemidinae</taxon>
        <taxon>Tanacetum</taxon>
    </lineage>
</organism>
<gene>
    <name evidence="2" type="ORF">Tco_1067251</name>
</gene>
<feature type="region of interest" description="Disordered" evidence="1">
    <location>
        <begin position="88"/>
        <end position="133"/>
    </location>
</feature>
<evidence type="ECO:0000313" key="2">
    <source>
        <dbReference type="EMBL" id="GJT85534.1"/>
    </source>
</evidence>